<keyword evidence="7" id="KW-0378">Hydrolase</keyword>
<evidence type="ECO:0000256" key="4">
    <source>
        <dbReference type="ARBA" id="ARBA00022691"/>
    </source>
</evidence>
<dbReference type="OrthoDB" id="9806213at2"/>
<dbReference type="EC" id="2.1.1.72" evidence="1"/>
<comment type="caution">
    <text evidence="7">The sequence shown here is derived from an EMBL/GenBank/DDBJ whole genome shotgun (WGS) entry which is preliminary data.</text>
</comment>
<reference evidence="7 8" key="1">
    <citation type="submission" date="2017-11" db="EMBL/GenBank/DDBJ databases">
        <title>Draft genome sequence of Rhizobiales bacterium SY3-13.</title>
        <authorList>
            <person name="Sun C."/>
        </authorList>
    </citation>
    <scope>NUCLEOTIDE SEQUENCE [LARGE SCALE GENOMIC DNA]</scope>
    <source>
        <strain evidence="7 8">SY3-13</strain>
    </source>
</reference>
<evidence type="ECO:0000259" key="6">
    <source>
        <dbReference type="Pfam" id="PF07669"/>
    </source>
</evidence>
<evidence type="ECO:0000313" key="7">
    <source>
        <dbReference type="EMBL" id="PJK27698.1"/>
    </source>
</evidence>
<dbReference type="GO" id="GO:0006304">
    <property type="term" value="P:DNA modification"/>
    <property type="evidence" value="ECO:0007669"/>
    <property type="project" value="InterPro"/>
</dbReference>
<keyword evidence="3" id="KW-0808">Transferase</keyword>
<dbReference type="PANTHER" id="PTHR33841">
    <property type="entry name" value="DNA METHYLTRANSFERASE YEEA-RELATED"/>
    <property type="match status" value="1"/>
</dbReference>
<feature type="domain" description="Type II methyltransferase M.TaqI-like" evidence="6">
    <location>
        <begin position="609"/>
        <end position="827"/>
    </location>
</feature>
<dbReference type="PRINTS" id="PR00507">
    <property type="entry name" value="N12N6MTFRASE"/>
</dbReference>
<dbReference type="GO" id="GO:0004519">
    <property type="term" value="F:endonuclease activity"/>
    <property type="evidence" value="ECO:0007669"/>
    <property type="project" value="UniProtKB-KW"/>
</dbReference>
<dbReference type="GO" id="GO:0032259">
    <property type="term" value="P:methylation"/>
    <property type="evidence" value="ECO:0007669"/>
    <property type="project" value="UniProtKB-KW"/>
</dbReference>
<dbReference type="GO" id="GO:0009007">
    <property type="term" value="F:site-specific DNA-methyltransferase (adenine-specific) activity"/>
    <property type="evidence" value="ECO:0007669"/>
    <property type="project" value="UniProtKB-EC"/>
</dbReference>
<dbReference type="AlphaFoldDB" id="A0A2M9FW49"/>
<sequence>MPADRIFQGSLFTHDLLQDSVAQLPDWQDLDDNAVDALGARLRAIFDRFPVDKTPNESQTEDDLIWPVLAELGWTATLRQQNLAARGREDVPDGLLFADDQAKARANRLAEEWRRYGLGLAIVESKRWLRPLDRRSGRRGEEIAPSTQMLRYLRRAEDLAEGSLRWGILTNGARWRLYWQGARSVSEQFFEVDLATVLDLPDHNQGLFALDADERRHWLKLFVLVFQRDAFLPAGPDPRTFHQRALEEGRFYEQRVAGDLSELVFVDVFPELARAIAAAAPDAPFEDVREAALVFLYRLLFILYAEDRDLLPIRDPRYGGYGLRENVRRDVGRRKDQGDVFSPTAARYWGAVDDLCRAISHGDPAIGLPPYNGGLFDPDRTPLLARIRIGDAVMAHVVDRLSFERTGDGRKYINYRDLGVRQLGSIYERLLEHEIARDGDGDGDGDGIVIRPNIFARKSSGSYYTPDDLVGLILRETVGPLADRPMESFMDKVDELAAGDMPDHRRIAALKGIDPASRILDLKVCDPAMGSGHFLVGLVDALTDHVLAAMADAELLIPAEWGDYVSPLSERIDHIRVTIQQNAERRGWTVDDEQLDDRHIVRRMVLKRCVYGVDKNPMAVELAKVSLWLHTFTVGAPLSFLDHHLRCGDSLFGAWVKAGLDRAKAHGGPLFLAGPVERALRAASPMQIIEGLTDAEIAEAHRSADVFAEVEEMTAPLAAFLSFVHALEWLDIRDAEDRKALDSFFNGALGDPVAITHGTAEPNASKANGRRFTAILDRARTLIAEERFLAWQVAFPGIWQDWEGEGLTGGFDAVIGNPPWDRVKLQQVEWFAARRREIAMQQRAADRKRMIAGLQAAGDPLAADYDRAANRAETAARVARKAGDYPLLSGGDVNLYSLFVERAFQLVNSDGYVGILVPSGIASDQTSSKFFKQISTGGMLRALYDFENKGTKRSLYFPDVHAQFKFCTFISTKTYRNGNAKCAFFINNTSDLNSTEKVFEMSPDDFNRVNPNTGTAAIF</sequence>
<evidence type="ECO:0000256" key="3">
    <source>
        <dbReference type="ARBA" id="ARBA00022679"/>
    </source>
</evidence>
<dbReference type="PANTHER" id="PTHR33841:SF1">
    <property type="entry name" value="DNA METHYLTRANSFERASE A"/>
    <property type="match status" value="1"/>
</dbReference>
<dbReference type="Proteomes" id="UP000229498">
    <property type="component" value="Unassembled WGS sequence"/>
</dbReference>
<evidence type="ECO:0000313" key="8">
    <source>
        <dbReference type="Proteomes" id="UP000229498"/>
    </source>
</evidence>
<dbReference type="InterPro" id="IPR011639">
    <property type="entry name" value="MethylTrfase_TaqI-like_dom"/>
</dbReference>
<dbReference type="Gene3D" id="3.40.50.150">
    <property type="entry name" value="Vaccinia Virus protein VP39"/>
    <property type="match status" value="1"/>
</dbReference>
<protein>
    <recommendedName>
        <fullName evidence="1">site-specific DNA-methyltransferase (adenine-specific)</fullName>
        <ecNumber evidence="1">2.1.1.72</ecNumber>
    </recommendedName>
</protein>
<name>A0A2M9FW49_9PROT</name>
<dbReference type="RefSeq" id="WP_109794591.1">
    <property type="nucleotide sequence ID" value="NZ_PHIG01000058.1"/>
</dbReference>
<proteinExistence type="predicted"/>
<evidence type="ECO:0000256" key="2">
    <source>
        <dbReference type="ARBA" id="ARBA00022603"/>
    </source>
</evidence>
<keyword evidence="2" id="KW-0489">Methyltransferase</keyword>
<dbReference type="InterPro" id="IPR029063">
    <property type="entry name" value="SAM-dependent_MTases_sf"/>
</dbReference>
<evidence type="ECO:0000256" key="5">
    <source>
        <dbReference type="ARBA" id="ARBA00047942"/>
    </source>
</evidence>
<accession>A0A2M9FW49</accession>
<evidence type="ECO:0000256" key="1">
    <source>
        <dbReference type="ARBA" id="ARBA00011900"/>
    </source>
</evidence>
<comment type="catalytic activity">
    <reaction evidence="5">
        <text>a 2'-deoxyadenosine in DNA + S-adenosyl-L-methionine = an N(6)-methyl-2'-deoxyadenosine in DNA + S-adenosyl-L-homocysteine + H(+)</text>
        <dbReference type="Rhea" id="RHEA:15197"/>
        <dbReference type="Rhea" id="RHEA-COMP:12418"/>
        <dbReference type="Rhea" id="RHEA-COMP:12419"/>
        <dbReference type="ChEBI" id="CHEBI:15378"/>
        <dbReference type="ChEBI" id="CHEBI:57856"/>
        <dbReference type="ChEBI" id="CHEBI:59789"/>
        <dbReference type="ChEBI" id="CHEBI:90615"/>
        <dbReference type="ChEBI" id="CHEBI:90616"/>
        <dbReference type="EC" id="2.1.1.72"/>
    </reaction>
</comment>
<keyword evidence="7" id="KW-0255">Endonuclease</keyword>
<gene>
    <name evidence="7" type="ORF">CVT23_20855</name>
</gene>
<organism evidence="7 8">
    <name type="scientific">Minwuia thermotolerans</name>
    <dbReference type="NCBI Taxonomy" id="2056226"/>
    <lineage>
        <taxon>Bacteria</taxon>
        <taxon>Pseudomonadati</taxon>
        <taxon>Pseudomonadota</taxon>
        <taxon>Alphaproteobacteria</taxon>
        <taxon>Minwuiales</taxon>
        <taxon>Minwuiaceae</taxon>
        <taxon>Minwuia</taxon>
    </lineage>
</organism>
<dbReference type="Pfam" id="PF07669">
    <property type="entry name" value="Eco57I"/>
    <property type="match status" value="1"/>
</dbReference>
<keyword evidence="4" id="KW-0949">S-adenosyl-L-methionine</keyword>
<dbReference type="EMBL" id="PHIG01000058">
    <property type="protein sequence ID" value="PJK27698.1"/>
    <property type="molecule type" value="Genomic_DNA"/>
</dbReference>
<dbReference type="InterPro" id="IPR050953">
    <property type="entry name" value="N4_N6_ade-DNA_methylase"/>
</dbReference>
<keyword evidence="8" id="KW-1185">Reference proteome</keyword>
<dbReference type="SUPFAM" id="SSF53335">
    <property type="entry name" value="S-adenosyl-L-methionine-dependent methyltransferases"/>
    <property type="match status" value="1"/>
</dbReference>
<keyword evidence="7" id="KW-0540">Nuclease</keyword>